<organism evidence="6 7">
    <name type="scientific">Treponema lecithinolyticum ATCC 700332</name>
    <dbReference type="NCBI Taxonomy" id="1321815"/>
    <lineage>
        <taxon>Bacteria</taxon>
        <taxon>Pseudomonadati</taxon>
        <taxon>Spirochaetota</taxon>
        <taxon>Spirochaetia</taxon>
        <taxon>Spirochaetales</taxon>
        <taxon>Treponemataceae</taxon>
        <taxon>Treponema</taxon>
    </lineage>
</organism>
<accession>A0ABN0P2H4</accession>
<dbReference type="Pfam" id="PF00005">
    <property type="entry name" value="ABC_tran"/>
    <property type="match status" value="1"/>
</dbReference>
<proteinExistence type="inferred from homology"/>
<comment type="similarity">
    <text evidence="1">Belongs to the ABC transporter superfamily.</text>
</comment>
<keyword evidence="2" id="KW-0813">Transport</keyword>
<evidence type="ECO:0000313" key="7">
    <source>
        <dbReference type="Proteomes" id="UP000016649"/>
    </source>
</evidence>
<evidence type="ECO:0000256" key="2">
    <source>
        <dbReference type="ARBA" id="ARBA00022448"/>
    </source>
</evidence>
<keyword evidence="4 6" id="KW-0067">ATP-binding</keyword>
<dbReference type="GO" id="GO:0005524">
    <property type="term" value="F:ATP binding"/>
    <property type="evidence" value="ECO:0007669"/>
    <property type="project" value="UniProtKB-KW"/>
</dbReference>
<evidence type="ECO:0000256" key="3">
    <source>
        <dbReference type="ARBA" id="ARBA00022741"/>
    </source>
</evidence>
<evidence type="ECO:0000259" key="5">
    <source>
        <dbReference type="PROSITE" id="PS50893"/>
    </source>
</evidence>
<keyword evidence="7" id="KW-1185">Reference proteome</keyword>
<feature type="domain" description="ABC transporter" evidence="5">
    <location>
        <begin position="2"/>
        <end position="228"/>
    </location>
</feature>
<dbReference type="PANTHER" id="PTHR43335:SF4">
    <property type="entry name" value="ABC TRANSPORTER, ATP-BINDING PROTEIN"/>
    <property type="match status" value="1"/>
</dbReference>
<protein>
    <submittedName>
        <fullName evidence="6">ABC transporter, ATP-binding protein</fullName>
    </submittedName>
</protein>
<name>A0ABN0P2H4_TRELE</name>
<dbReference type="Proteomes" id="UP000016649">
    <property type="component" value="Unassembled WGS sequence"/>
</dbReference>
<evidence type="ECO:0000256" key="1">
    <source>
        <dbReference type="ARBA" id="ARBA00005417"/>
    </source>
</evidence>
<reference evidence="6 7" key="1">
    <citation type="submission" date="2013-08" db="EMBL/GenBank/DDBJ databases">
        <authorList>
            <person name="Weinstock G."/>
            <person name="Sodergren E."/>
            <person name="Wylie T."/>
            <person name="Fulton L."/>
            <person name="Fulton R."/>
            <person name="Fronick C."/>
            <person name="O'Laughlin M."/>
            <person name="Godfrey J."/>
            <person name="Miner T."/>
            <person name="Herter B."/>
            <person name="Appelbaum E."/>
            <person name="Cordes M."/>
            <person name="Lek S."/>
            <person name="Wollam A."/>
            <person name="Pepin K.H."/>
            <person name="Palsikar V.B."/>
            <person name="Mitreva M."/>
            <person name="Wilson R.K."/>
        </authorList>
    </citation>
    <scope>NUCLEOTIDE SEQUENCE [LARGE SCALE GENOMIC DNA]</scope>
    <source>
        <strain evidence="6 7">ATCC 700332</strain>
    </source>
</reference>
<dbReference type="CDD" id="cd03230">
    <property type="entry name" value="ABC_DR_subfamily_A"/>
    <property type="match status" value="1"/>
</dbReference>
<evidence type="ECO:0000256" key="4">
    <source>
        <dbReference type="ARBA" id="ARBA00022840"/>
    </source>
</evidence>
<evidence type="ECO:0000313" key="6">
    <source>
        <dbReference type="EMBL" id="ERJ94389.1"/>
    </source>
</evidence>
<dbReference type="Gene3D" id="3.40.50.300">
    <property type="entry name" value="P-loop containing nucleotide triphosphate hydrolases"/>
    <property type="match status" value="1"/>
</dbReference>
<gene>
    <name evidence="6" type="ORF">HMPREF9193_00361</name>
</gene>
<dbReference type="SMART" id="SM00382">
    <property type="entry name" value="AAA"/>
    <property type="match status" value="1"/>
</dbReference>
<comment type="caution">
    <text evidence="6">The sequence shown here is derived from an EMBL/GenBank/DDBJ whole genome shotgun (WGS) entry which is preliminary data.</text>
</comment>
<dbReference type="InterPro" id="IPR027417">
    <property type="entry name" value="P-loop_NTPase"/>
</dbReference>
<dbReference type="InterPro" id="IPR003593">
    <property type="entry name" value="AAA+_ATPase"/>
</dbReference>
<keyword evidence="3" id="KW-0547">Nucleotide-binding</keyword>
<sequence length="319" mass="34583">MIELAHVSRSFGSFKAVDDIGFSIKTGEIVGLLGPNGAGKTTTMRMITGFLAQDEGSITIDGQDIRSDEKASKRKIGYMPESAPLYGDMIVQDYLEYVARMQGVDPVKKTEALCASCGLAEVMHKNISELSRGYRQRVGLAHALMNDPEILILDEPTSGLDPNQIGEVRSLIKEIGKTRTVIISTHILGEVEMLCDRVIIISHGKIAADSPTSQLRSRYGSGANLCIAAAGTTQKELTNAFSQLQGVLEVNGIDVHDDEFSFPQNAGVCAVRVALKPDTEIRPQAAEIVAKNGWKLYELSLKRNSLEQVFRTLTTGGEA</sequence>
<dbReference type="RefSeq" id="WP_021686762.1">
    <property type="nucleotide sequence ID" value="NZ_KI260561.1"/>
</dbReference>
<dbReference type="EMBL" id="AWVH01000005">
    <property type="protein sequence ID" value="ERJ94389.1"/>
    <property type="molecule type" value="Genomic_DNA"/>
</dbReference>
<dbReference type="PROSITE" id="PS50893">
    <property type="entry name" value="ABC_TRANSPORTER_2"/>
    <property type="match status" value="1"/>
</dbReference>
<dbReference type="InterPro" id="IPR003439">
    <property type="entry name" value="ABC_transporter-like_ATP-bd"/>
</dbReference>
<dbReference type="SUPFAM" id="SSF52540">
    <property type="entry name" value="P-loop containing nucleoside triphosphate hydrolases"/>
    <property type="match status" value="1"/>
</dbReference>
<dbReference type="PANTHER" id="PTHR43335">
    <property type="entry name" value="ABC TRANSPORTER, ATP-BINDING PROTEIN"/>
    <property type="match status" value="1"/>
</dbReference>